<evidence type="ECO:0000313" key="2">
    <source>
        <dbReference type="EMBL" id="ETN20101.1"/>
    </source>
</evidence>
<feature type="compositionally biased region" description="Polar residues" evidence="1">
    <location>
        <begin position="95"/>
        <end position="104"/>
    </location>
</feature>
<dbReference type="EMBL" id="KI669564">
    <property type="protein sequence ID" value="ETN20101.1"/>
    <property type="molecule type" value="Genomic_DNA"/>
</dbReference>
<protein>
    <submittedName>
        <fullName evidence="2">Uncharacterized protein</fullName>
    </submittedName>
</protein>
<dbReference type="Proteomes" id="UP000018817">
    <property type="component" value="Unassembled WGS sequence"/>
</dbReference>
<feature type="region of interest" description="Disordered" evidence="1">
    <location>
        <begin position="95"/>
        <end position="121"/>
    </location>
</feature>
<dbReference type="AlphaFoldDB" id="W2R4B2"/>
<organism evidence="2 3">
    <name type="scientific">Phytophthora nicotianae (strain INRA-310)</name>
    <name type="common">Phytophthora parasitica</name>
    <dbReference type="NCBI Taxonomy" id="761204"/>
    <lineage>
        <taxon>Eukaryota</taxon>
        <taxon>Sar</taxon>
        <taxon>Stramenopiles</taxon>
        <taxon>Oomycota</taxon>
        <taxon>Peronosporomycetes</taxon>
        <taxon>Peronosporales</taxon>
        <taxon>Peronosporaceae</taxon>
        <taxon>Phytophthora</taxon>
    </lineage>
</organism>
<evidence type="ECO:0000256" key="1">
    <source>
        <dbReference type="SAM" id="MobiDB-lite"/>
    </source>
</evidence>
<sequence>MSEASNTNRVSQTLGDRVYSCHPFATAVSWANQPASKHPTAQLYNRLLSFADFQYNLVYSASHIPGKPNENVAPPFDDLSTVWNCSCSDNPLHSLSAPNTSNAGVSEADLSETRAGHDDYP</sequence>
<dbReference type="VEuPathDB" id="FungiDB:PPTG_21223"/>
<reference evidence="3" key="1">
    <citation type="submission" date="2011-12" db="EMBL/GenBank/DDBJ databases">
        <authorList>
            <consortium name="The Broad Institute Genome Sequencing Platform"/>
            <person name="Russ C."/>
            <person name="Tyler B."/>
            <person name="Panabieres F."/>
            <person name="Shan W."/>
            <person name="Tripathy S."/>
            <person name="Grunwald N."/>
            <person name="Machado M."/>
            <person name="Young S.K."/>
            <person name="Zeng Q."/>
            <person name="Gargeya S."/>
            <person name="Fitzgerald M."/>
            <person name="Haas B."/>
            <person name="Abouelleil A."/>
            <person name="Alvarado L."/>
            <person name="Arachchi H.M."/>
            <person name="Berlin A."/>
            <person name="Chapman S.B."/>
            <person name="Gearin G."/>
            <person name="Goldberg J."/>
            <person name="Griggs A."/>
            <person name="Gujja S."/>
            <person name="Hansen M."/>
            <person name="Heiman D."/>
            <person name="Howarth C."/>
            <person name="Larimer J."/>
            <person name="Lui A."/>
            <person name="MacDonald P.J.P."/>
            <person name="McCowen C."/>
            <person name="Montmayeur A."/>
            <person name="Murphy C."/>
            <person name="Neiman D."/>
            <person name="Pearson M."/>
            <person name="Priest M."/>
            <person name="Roberts A."/>
            <person name="Saif S."/>
            <person name="Shea T."/>
            <person name="Sisk P."/>
            <person name="Stolte C."/>
            <person name="Sykes S."/>
            <person name="Wortman J."/>
            <person name="Nusbaum C."/>
            <person name="Birren B."/>
        </authorList>
    </citation>
    <scope>NUCLEOTIDE SEQUENCE [LARGE SCALE GENOMIC DNA]</scope>
    <source>
        <strain evidence="3">INRA-310</strain>
    </source>
</reference>
<dbReference type="RefSeq" id="XP_008894724.1">
    <property type="nucleotide sequence ID" value="XM_008896476.1"/>
</dbReference>
<name>W2R4B2_PHYN3</name>
<evidence type="ECO:0000313" key="3">
    <source>
        <dbReference type="Proteomes" id="UP000018817"/>
    </source>
</evidence>
<feature type="compositionally biased region" description="Basic and acidic residues" evidence="1">
    <location>
        <begin position="111"/>
        <end position="121"/>
    </location>
</feature>
<dbReference type="STRING" id="761204.W2R4B2"/>
<proteinExistence type="predicted"/>
<accession>W2R4B2</accession>
<dbReference type="GeneID" id="20189822"/>
<reference evidence="2 3" key="2">
    <citation type="submission" date="2013-11" db="EMBL/GenBank/DDBJ databases">
        <title>The Genome Sequence of Phytophthora parasitica INRA-310.</title>
        <authorList>
            <consortium name="The Broad Institute Genomics Platform"/>
            <person name="Russ C."/>
            <person name="Tyler B."/>
            <person name="Panabieres F."/>
            <person name="Shan W."/>
            <person name="Tripathy S."/>
            <person name="Grunwald N."/>
            <person name="Machado M."/>
            <person name="Johnson C.S."/>
            <person name="Arredondo F."/>
            <person name="Hong C."/>
            <person name="Coffey M."/>
            <person name="Young S.K."/>
            <person name="Zeng Q."/>
            <person name="Gargeya S."/>
            <person name="Fitzgerald M."/>
            <person name="Abouelleil A."/>
            <person name="Alvarado L."/>
            <person name="Chapman S.B."/>
            <person name="Gainer-Dewar J."/>
            <person name="Goldberg J."/>
            <person name="Griggs A."/>
            <person name="Gujja S."/>
            <person name="Hansen M."/>
            <person name="Howarth C."/>
            <person name="Imamovic A."/>
            <person name="Ireland A."/>
            <person name="Larimer J."/>
            <person name="McCowan C."/>
            <person name="Murphy C."/>
            <person name="Pearson M."/>
            <person name="Poon T.W."/>
            <person name="Priest M."/>
            <person name="Roberts A."/>
            <person name="Saif S."/>
            <person name="Shea T."/>
            <person name="Sykes S."/>
            <person name="Wortman J."/>
            <person name="Nusbaum C."/>
            <person name="Birren B."/>
        </authorList>
    </citation>
    <scope>NUCLEOTIDE SEQUENCE [LARGE SCALE GENOMIC DNA]</scope>
    <source>
        <strain evidence="2 3">INRA-310</strain>
    </source>
</reference>
<gene>
    <name evidence="2" type="ORF">PPTG_21223</name>
</gene>
<dbReference type="OrthoDB" id="10287245at2759"/>